<accession>A0A1G8YQK7</accession>
<comment type="subcellular location">
    <subcellularLocation>
        <location evidence="1">Cell membrane</location>
        <topology evidence="1">Multi-pass membrane protein</topology>
    </subcellularLocation>
</comment>
<feature type="region of interest" description="Disordered" evidence="6">
    <location>
        <begin position="1"/>
        <end position="25"/>
    </location>
</feature>
<dbReference type="EMBL" id="FNFL01000002">
    <property type="protein sequence ID" value="SDK05036.1"/>
    <property type="molecule type" value="Genomic_DNA"/>
</dbReference>
<dbReference type="Proteomes" id="UP000198694">
    <property type="component" value="Unassembled WGS sequence"/>
</dbReference>
<keyword evidence="5 7" id="KW-0472">Membrane</keyword>
<dbReference type="PANTHER" id="PTHR36115">
    <property type="entry name" value="PROLINE-RICH ANTIGEN HOMOLOG-RELATED"/>
    <property type="match status" value="1"/>
</dbReference>
<name>A0A1G8YQK7_9BACI</name>
<dbReference type="AlphaFoldDB" id="A0A1G8YQK7"/>
<evidence type="ECO:0000256" key="1">
    <source>
        <dbReference type="ARBA" id="ARBA00004651"/>
    </source>
</evidence>
<dbReference type="InterPro" id="IPR010432">
    <property type="entry name" value="RDD"/>
</dbReference>
<reference evidence="9 10" key="1">
    <citation type="submission" date="2016-10" db="EMBL/GenBank/DDBJ databases">
        <authorList>
            <person name="de Groot N.N."/>
        </authorList>
    </citation>
    <scope>NUCLEOTIDE SEQUENCE [LARGE SCALE GENOMIC DNA]</scope>
    <source>
        <strain evidence="9 10">CGMCC 1.6502</strain>
    </source>
</reference>
<keyword evidence="2" id="KW-1003">Cell membrane</keyword>
<dbReference type="GO" id="GO:0005886">
    <property type="term" value="C:plasma membrane"/>
    <property type="evidence" value="ECO:0007669"/>
    <property type="project" value="UniProtKB-SubCell"/>
</dbReference>
<evidence type="ECO:0000256" key="3">
    <source>
        <dbReference type="ARBA" id="ARBA00022692"/>
    </source>
</evidence>
<feature type="transmembrane region" description="Helical" evidence="7">
    <location>
        <begin position="40"/>
        <end position="60"/>
    </location>
</feature>
<dbReference type="Pfam" id="PF06271">
    <property type="entry name" value="RDD"/>
    <property type="match status" value="1"/>
</dbReference>
<dbReference type="PANTHER" id="PTHR36115:SF9">
    <property type="entry name" value="LMO1584 PROTEIN"/>
    <property type="match status" value="1"/>
</dbReference>
<organism evidence="9 10">
    <name type="scientific">Sediminibacillus albus</name>
    <dbReference type="NCBI Taxonomy" id="407036"/>
    <lineage>
        <taxon>Bacteria</taxon>
        <taxon>Bacillati</taxon>
        <taxon>Bacillota</taxon>
        <taxon>Bacilli</taxon>
        <taxon>Bacillales</taxon>
        <taxon>Bacillaceae</taxon>
        <taxon>Sediminibacillus</taxon>
    </lineage>
</organism>
<evidence type="ECO:0000256" key="5">
    <source>
        <dbReference type="ARBA" id="ARBA00023136"/>
    </source>
</evidence>
<evidence type="ECO:0000256" key="4">
    <source>
        <dbReference type="ARBA" id="ARBA00022989"/>
    </source>
</evidence>
<dbReference type="InterPro" id="IPR051791">
    <property type="entry name" value="Pra-immunoreactive"/>
</dbReference>
<gene>
    <name evidence="9" type="ORF">SAMN05216243_1769</name>
</gene>
<feature type="compositionally biased region" description="Polar residues" evidence="6">
    <location>
        <begin position="1"/>
        <end position="20"/>
    </location>
</feature>
<protein>
    <submittedName>
        <fullName evidence="9">Uncharacterized membrane protein YckC, RDD family</fullName>
    </submittedName>
</protein>
<feature type="transmembrane region" description="Helical" evidence="7">
    <location>
        <begin position="132"/>
        <end position="150"/>
    </location>
</feature>
<evidence type="ECO:0000256" key="7">
    <source>
        <dbReference type="SAM" id="Phobius"/>
    </source>
</evidence>
<dbReference type="OrthoDB" id="9793824at2"/>
<keyword evidence="10" id="KW-1185">Reference proteome</keyword>
<proteinExistence type="predicted"/>
<dbReference type="RefSeq" id="WP_093213127.1">
    <property type="nucleotide sequence ID" value="NZ_FNFL01000002.1"/>
</dbReference>
<evidence type="ECO:0000259" key="8">
    <source>
        <dbReference type="Pfam" id="PF06271"/>
    </source>
</evidence>
<evidence type="ECO:0000256" key="2">
    <source>
        <dbReference type="ARBA" id="ARBA00022475"/>
    </source>
</evidence>
<dbReference type="STRING" id="407036.SAMN05216243_1769"/>
<evidence type="ECO:0000313" key="10">
    <source>
        <dbReference type="Proteomes" id="UP000198694"/>
    </source>
</evidence>
<keyword evidence="4 7" id="KW-1133">Transmembrane helix</keyword>
<evidence type="ECO:0000313" key="9">
    <source>
        <dbReference type="EMBL" id="SDK05036.1"/>
    </source>
</evidence>
<evidence type="ECO:0000256" key="6">
    <source>
        <dbReference type="SAM" id="MobiDB-lite"/>
    </source>
</evidence>
<feature type="domain" description="RDD" evidence="8">
    <location>
        <begin position="33"/>
        <end position="162"/>
    </location>
</feature>
<sequence>MSENYQDQQTHNQEDSSIQQHPPAPPVLDSNRYAGFWMRFWAYITDLIVVFSLNGILLSPLKFMSDGDTIDIGFWTLAGVLGSIIFYLYFLLMTKYFGQTLGKMLFGLRVVRYDEQSLRWSDLIFREVVGRFIHRVLFLTPLLYLIVAFTNQKQGLHDIFAGTRVVHVD</sequence>
<keyword evidence="3 7" id="KW-0812">Transmembrane</keyword>
<feature type="transmembrane region" description="Helical" evidence="7">
    <location>
        <begin position="72"/>
        <end position="92"/>
    </location>
</feature>